<dbReference type="Proteomes" id="UP001341840">
    <property type="component" value="Unassembled WGS sequence"/>
</dbReference>
<reference evidence="1 2" key="1">
    <citation type="journal article" date="2023" name="Plants (Basel)">
        <title>Bridging the Gap: Combining Genomics and Transcriptomics Approaches to Understand Stylosanthes scabra, an Orphan Legume from the Brazilian Caatinga.</title>
        <authorList>
            <person name="Ferreira-Neto J.R.C."/>
            <person name="da Silva M.D."/>
            <person name="Binneck E."/>
            <person name="de Melo N.F."/>
            <person name="da Silva R.H."/>
            <person name="de Melo A.L.T.M."/>
            <person name="Pandolfi V."/>
            <person name="Bustamante F.O."/>
            <person name="Brasileiro-Vidal A.C."/>
            <person name="Benko-Iseppon A.M."/>
        </authorList>
    </citation>
    <scope>NUCLEOTIDE SEQUENCE [LARGE SCALE GENOMIC DNA]</scope>
    <source>
        <tissue evidence="1">Leaves</tissue>
    </source>
</reference>
<protein>
    <submittedName>
        <fullName evidence="1">Uncharacterized protein</fullName>
    </submittedName>
</protein>
<organism evidence="1 2">
    <name type="scientific">Stylosanthes scabra</name>
    <dbReference type="NCBI Taxonomy" id="79078"/>
    <lineage>
        <taxon>Eukaryota</taxon>
        <taxon>Viridiplantae</taxon>
        <taxon>Streptophyta</taxon>
        <taxon>Embryophyta</taxon>
        <taxon>Tracheophyta</taxon>
        <taxon>Spermatophyta</taxon>
        <taxon>Magnoliopsida</taxon>
        <taxon>eudicotyledons</taxon>
        <taxon>Gunneridae</taxon>
        <taxon>Pentapetalae</taxon>
        <taxon>rosids</taxon>
        <taxon>fabids</taxon>
        <taxon>Fabales</taxon>
        <taxon>Fabaceae</taxon>
        <taxon>Papilionoideae</taxon>
        <taxon>50 kb inversion clade</taxon>
        <taxon>dalbergioids sensu lato</taxon>
        <taxon>Dalbergieae</taxon>
        <taxon>Pterocarpus clade</taxon>
        <taxon>Stylosanthes</taxon>
    </lineage>
</organism>
<name>A0ABU6VUZ4_9FABA</name>
<accession>A0ABU6VUZ4</accession>
<evidence type="ECO:0000313" key="1">
    <source>
        <dbReference type="EMBL" id="MED6176964.1"/>
    </source>
</evidence>
<dbReference type="EMBL" id="JASCZI010153014">
    <property type="protein sequence ID" value="MED6176964.1"/>
    <property type="molecule type" value="Genomic_DNA"/>
</dbReference>
<evidence type="ECO:0000313" key="2">
    <source>
        <dbReference type="Proteomes" id="UP001341840"/>
    </source>
</evidence>
<sequence>MHVVVVVVSTSGYRIFHTGAPIDAPFAATRSSLHPLRFYTKYEVMNLGAWMLNDAREIA</sequence>
<proteinExistence type="predicted"/>
<keyword evidence="2" id="KW-1185">Reference proteome</keyword>
<feature type="non-terminal residue" evidence="1">
    <location>
        <position position="59"/>
    </location>
</feature>
<gene>
    <name evidence="1" type="ORF">PIB30_093268</name>
</gene>
<comment type="caution">
    <text evidence="1">The sequence shown here is derived from an EMBL/GenBank/DDBJ whole genome shotgun (WGS) entry which is preliminary data.</text>
</comment>